<accession>A0A9P5ZNZ7</accession>
<evidence type="ECO:0000256" key="1">
    <source>
        <dbReference type="SAM" id="MobiDB-lite"/>
    </source>
</evidence>
<evidence type="ECO:0000313" key="3">
    <source>
        <dbReference type="Proteomes" id="UP000807025"/>
    </source>
</evidence>
<dbReference type="OrthoDB" id="2746120at2759"/>
<feature type="compositionally biased region" description="Low complexity" evidence="1">
    <location>
        <begin position="149"/>
        <end position="158"/>
    </location>
</feature>
<feature type="region of interest" description="Disordered" evidence="1">
    <location>
        <begin position="135"/>
        <end position="179"/>
    </location>
</feature>
<gene>
    <name evidence="2" type="ORF">BDN71DRAFT_1433697</name>
</gene>
<reference evidence="2" key="1">
    <citation type="submission" date="2020-11" db="EMBL/GenBank/DDBJ databases">
        <authorList>
            <consortium name="DOE Joint Genome Institute"/>
            <person name="Ahrendt S."/>
            <person name="Riley R."/>
            <person name="Andreopoulos W."/>
            <person name="Labutti K."/>
            <person name="Pangilinan J."/>
            <person name="Ruiz-Duenas F.J."/>
            <person name="Barrasa J.M."/>
            <person name="Sanchez-Garcia M."/>
            <person name="Camarero S."/>
            <person name="Miyauchi S."/>
            <person name="Serrano A."/>
            <person name="Linde D."/>
            <person name="Babiker R."/>
            <person name="Drula E."/>
            <person name="Ayuso-Fernandez I."/>
            <person name="Pacheco R."/>
            <person name="Padilla G."/>
            <person name="Ferreira P."/>
            <person name="Barriuso J."/>
            <person name="Kellner H."/>
            <person name="Castanera R."/>
            <person name="Alfaro M."/>
            <person name="Ramirez L."/>
            <person name="Pisabarro A.G."/>
            <person name="Kuo A."/>
            <person name="Tritt A."/>
            <person name="Lipzen A."/>
            <person name="He G."/>
            <person name="Yan M."/>
            <person name="Ng V."/>
            <person name="Cullen D."/>
            <person name="Martin F."/>
            <person name="Rosso M.-N."/>
            <person name="Henrissat B."/>
            <person name="Hibbett D."/>
            <person name="Martinez A.T."/>
            <person name="Grigoriev I.V."/>
        </authorList>
    </citation>
    <scope>NUCLEOTIDE SEQUENCE</scope>
    <source>
        <strain evidence="2">ATCC 90797</strain>
    </source>
</reference>
<comment type="caution">
    <text evidence="2">The sequence shown here is derived from an EMBL/GenBank/DDBJ whole genome shotgun (WGS) entry which is preliminary data.</text>
</comment>
<proteinExistence type="predicted"/>
<dbReference type="EMBL" id="MU154612">
    <property type="protein sequence ID" value="KAF9491802.1"/>
    <property type="molecule type" value="Genomic_DNA"/>
</dbReference>
<sequence>MNRVTMRRMQKTWPRRRRRGLCQRRRHEGANFISYKFPISACGGKTVAGRRIDKVYPELQTQLQQVVLEFGTQIISVEECMMVSLPGTEHKKNYKIPSSSADPTSQSSTSKEDAVCQLVLKKLFDSVKYTVLSKRDDSSSAGSIDRGSDMSMDLSSGSGDDDDGNNGDNGDNGDKDSPPDECSCKCEPGNCACSGPDCSCDFMDNKFTDPPEADGGEWAKIKALDTELERTVVPPWLETAVEYLCCFKGHPSWLDVLLLFVKFKHHISPNLGKMRGQPLTATGCPSVLNKWIHNGCHPYKHCKLNTEALKGMVEELRTWWVFLQPSLSIPADFNNSSSNISLFLCPELNVGDWYKLYQRAVNGIYGVLVCLRWWMEAGLIQGSDFDNIIADIKWVLMTFLALSALALLLR</sequence>
<organism evidence="2 3">
    <name type="scientific">Pleurotus eryngii</name>
    <name type="common">Boletus of the steppes</name>
    <dbReference type="NCBI Taxonomy" id="5323"/>
    <lineage>
        <taxon>Eukaryota</taxon>
        <taxon>Fungi</taxon>
        <taxon>Dikarya</taxon>
        <taxon>Basidiomycota</taxon>
        <taxon>Agaricomycotina</taxon>
        <taxon>Agaricomycetes</taxon>
        <taxon>Agaricomycetidae</taxon>
        <taxon>Agaricales</taxon>
        <taxon>Pleurotineae</taxon>
        <taxon>Pleurotaceae</taxon>
        <taxon>Pleurotus</taxon>
    </lineage>
</organism>
<protein>
    <submittedName>
        <fullName evidence="2">Uncharacterized protein</fullName>
    </submittedName>
</protein>
<evidence type="ECO:0000313" key="2">
    <source>
        <dbReference type="EMBL" id="KAF9491802.1"/>
    </source>
</evidence>
<keyword evidence="3" id="KW-1185">Reference proteome</keyword>
<dbReference type="AlphaFoldDB" id="A0A9P5ZNZ7"/>
<name>A0A9P5ZNZ7_PLEER</name>
<dbReference type="Proteomes" id="UP000807025">
    <property type="component" value="Unassembled WGS sequence"/>
</dbReference>